<organism evidence="3 4">
    <name type="scientific">Bradyrhizobium huanghuaihaiense</name>
    <dbReference type="NCBI Taxonomy" id="990078"/>
    <lineage>
        <taxon>Bacteria</taxon>
        <taxon>Pseudomonadati</taxon>
        <taxon>Pseudomonadota</taxon>
        <taxon>Alphaproteobacteria</taxon>
        <taxon>Hyphomicrobiales</taxon>
        <taxon>Nitrobacteraceae</taxon>
        <taxon>Bradyrhizobium</taxon>
    </lineage>
</organism>
<reference evidence="3 4" key="1">
    <citation type="journal article" date="2015" name="Stand. Genomic Sci.">
        <title>Genomic Encyclopedia of Bacterial and Archaeal Type Strains, Phase III: the genomes of soil and plant-associated and newly described type strains.</title>
        <authorList>
            <person name="Whitman W.B."/>
            <person name="Woyke T."/>
            <person name="Klenk H.P."/>
            <person name="Zhou Y."/>
            <person name="Lilburn T.G."/>
            <person name="Beck B.J."/>
            <person name="De Vos P."/>
            <person name="Vandamme P."/>
            <person name="Eisen J.A."/>
            <person name="Garrity G."/>
            <person name="Hugenholtz P."/>
            <person name="Kyrpides N.C."/>
        </authorList>
    </citation>
    <scope>NUCLEOTIDE SEQUENCE [LARGE SCALE GENOMIC DNA]</scope>
    <source>
        <strain evidence="3 4">CGMCC 1.10948</strain>
    </source>
</reference>
<proteinExistence type="predicted"/>
<dbReference type="InterPro" id="IPR012495">
    <property type="entry name" value="TadE-like_dom"/>
</dbReference>
<accession>A0A562RS39</accession>
<name>A0A562RS39_9BRAD</name>
<dbReference type="EMBL" id="VLLA01000005">
    <property type="protein sequence ID" value="TWI71919.1"/>
    <property type="molecule type" value="Genomic_DNA"/>
</dbReference>
<protein>
    <submittedName>
        <fullName evidence="3">Flp pilus assembly protein TadG</fullName>
    </submittedName>
</protein>
<keyword evidence="4" id="KW-1185">Reference proteome</keyword>
<feature type="domain" description="TadE-like" evidence="2">
    <location>
        <begin position="19"/>
        <end position="59"/>
    </location>
</feature>
<evidence type="ECO:0000259" key="2">
    <source>
        <dbReference type="Pfam" id="PF07811"/>
    </source>
</evidence>
<dbReference type="OrthoDB" id="7189296at2"/>
<feature type="region of interest" description="Disordered" evidence="1">
    <location>
        <begin position="111"/>
        <end position="143"/>
    </location>
</feature>
<feature type="compositionally biased region" description="Polar residues" evidence="1">
    <location>
        <begin position="111"/>
        <end position="125"/>
    </location>
</feature>
<evidence type="ECO:0000313" key="3">
    <source>
        <dbReference type="EMBL" id="TWI71919.1"/>
    </source>
</evidence>
<evidence type="ECO:0000256" key="1">
    <source>
        <dbReference type="SAM" id="MobiDB-lite"/>
    </source>
</evidence>
<gene>
    <name evidence="3" type="ORF">IQ16_02593</name>
</gene>
<dbReference type="AlphaFoldDB" id="A0A562RS39"/>
<dbReference type="Proteomes" id="UP000316291">
    <property type="component" value="Unassembled WGS sequence"/>
</dbReference>
<evidence type="ECO:0000313" key="4">
    <source>
        <dbReference type="Proteomes" id="UP000316291"/>
    </source>
</evidence>
<dbReference type="RefSeq" id="WP_018645737.1">
    <property type="nucleotide sequence ID" value="NZ_VLLA01000005.1"/>
</dbReference>
<sequence length="221" mass="23405">MIAALSSRARRLLVDDRAVAATEFAIVAPFMLVLYVGGVELGNGLAMNVKVSATAHSVADMVTQNTSLSTSRMQAILGSAQAIMAPYAVKDSSGASLITITVSQVSTDGSGNATVQWSESTNTSAARKKGDPMTLSSFTAPDPNNPSNKNISLILSEVSYNYTTNLGYTIAGTVKLSDSYYLFPRCSTNSPTSSSFPYYDVKYSSTSTTCTCIQHLQQKSC</sequence>
<dbReference type="Pfam" id="PF07811">
    <property type="entry name" value="TadE"/>
    <property type="match status" value="1"/>
</dbReference>
<comment type="caution">
    <text evidence="3">The sequence shown here is derived from an EMBL/GenBank/DDBJ whole genome shotgun (WGS) entry which is preliminary data.</text>
</comment>